<name>A0AA35WMM7_GEOBA</name>
<evidence type="ECO:0000313" key="2">
    <source>
        <dbReference type="Proteomes" id="UP001174909"/>
    </source>
</evidence>
<proteinExistence type="predicted"/>
<accession>A0AA35WMM7</accession>
<organism evidence="1 2">
    <name type="scientific">Geodia barretti</name>
    <name type="common">Barrett's horny sponge</name>
    <dbReference type="NCBI Taxonomy" id="519541"/>
    <lineage>
        <taxon>Eukaryota</taxon>
        <taxon>Metazoa</taxon>
        <taxon>Porifera</taxon>
        <taxon>Demospongiae</taxon>
        <taxon>Heteroscleromorpha</taxon>
        <taxon>Tetractinellida</taxon>
        <taxon>Astrophorina</taxon>
        <taxon>Geodiidae</taxon>
        <taxon>Geodia</taxon>
    </lineage>
</organism>
<reference evidence="1" key="1">
    <citation type="submission" date="2023-03" db="EMBL/GenBank/DDBJ databases">
        <authorList>
            <person name="Steffen K."/>
            <person name="Cardenas P."/>
        </authorList>
    </citation>
    <scope>NUCLEOTIDE SEQUENCE</scope>
</reference>
<evidence type="ECO:0000313" key="1">
    <source>
        <dbReference type="EMBL" id="CAI8022481.1"/>
    </source>
</evidence>
<dbReference type="EMBL" id="CASHTH010001958">
    <property type="protein sequence ID" value="CAI8022481.1"/>
    <property type="molecule type" value="Genomic_DNA"/>
</dbReference>
<dbReference type="AlphaFoldDB" id="A0AA35WMM7"/>
<gene>
    <name evidence="1" type="ORF">GBAR_LOCUS13197</name>
</gene>
<keyword evidence="2" id="KW-1185">Reference proteome</keyword>
<sequence>MYTVHVHQFQSELHSVSILKVLVETRGSVQRSSQDSSLAVSWHIFRRYSQYLLNIPQKTLQHIPRLRSAR</sequence>
<comment type="caution">
    <text evidence="1">The sequence shown here is derived from an EMBL/GenBank/DDBJ whole genome shotgun (WGS) entry which is preliminary data.</text>
</comment>
<protein>
    <submittedName>
        <fullName evidence="1">Uncharacterized protein</fullName>
    </submittedName>
</protein>
<dbReference type="Proteomes" id="UP001174909">
    <property type="component" value="Unassembled WGS sequence"/>
</dbReference>